<name>A0A160JGC9_9PROT</name>
<accession>A0A160JGC9</accession>
<keyword evidence="1" id="KW-0808">Transferase</keyword>
<evidence type="ECO:0000313" key="2">
    <source>
        <dbReference type="Proteomes" id="UP000077405"/>
    </source>
</evidence>
<proteinExistence type="predicted"/>
<dbReference type="PANTHER" id="PTHR43179:SF10">
    <property type="entry name" value="GLYCOSYL TRANSFERASE"/>
    <property type="match status" value="1"/>
</dbReference>
<dbReference type="STRING" id="1226968.A6A40_08870"/>
<organism evidence="1 2">
    <name type="scientific">Azospirillum humicireducens</name>
    <dbReference type="NCBI Taxonomy" id="1226968"/>
    <lineage>
        <taxon>Bacteria</taxon>
        <taxon>Pseudomonadati</taxon>
        <taxon>Pseudomonadota</taxon>
        <taxon>Alphaproteobacteria</taxon>
        <taxon>Rhodospirillales</taxon>
        <taxon>Azospirillaceae</taxon>
        <taxon>Azospirillum</taxon>
    </lineage>
</organism>
<dbReference type="GO" id="GO:0016740">
    <property type="term" value="F:transferase activity"/>
    <property type="evidence" value="ECO:0007669"/>
    <property type="project" value="UniProtKB-KW"/>
</dbReference>
<gene>
    <name evidence="1" type="ORF">A6A40_08870</name>
</gene>
<dbReference type="RefSeq" id="WP_063635084.1">
    <property type="nucleotide sequence ID" value="NZ_CP015285.1"/>
</dbReference>
<dbReference type="InterPro" id="IPR029044">
    <property type="entry name" value="Nucleotide-diphossugar_trans"/>
</dbReference>
<dbReference type="EMBL" id="CP015285">
    <property type="protein sequence ID" value="ANC92009.1"/>
    <property type="molecule type" value="Genomic_DNA"/>
</dbReference>
<dbReference type="CDD" id="cd04186">
    <property type="entry name" value="GT_2_like_c"/>
    <property type="match status" value="1"/>
</dbReference>
<dbReference type="AlphaFoldDB" id="A0A160JGC9"/>
<sequence length="279" mass="30875">MTSSFLDLSVVLFHPDPELLARSLDTIGAAADRLAEGAGVQTRLWIVDNGAPEGSDTASSPLRPLLDRYAEAGRPPVALIAGHGNVGYGAGHNLAIRQGDAPYHLILNYDILLESDALLAGWRYMEAHPRTVLLTPKVFGPSGEQEFLCKRRPTVLDLGLRAFAPAPLKRMFAARLDRYEMRDVTRDAIVTGLEQVSGAFMLFRREALTRLGGFDDGYFLYFEDFDLSRRAMALGEIAYVPEVRMVHFGGKAARKGGAHIRMFARSALRFFNTHGWRLV</sequence>
<dbReference type="KEGG" id="ahu:A6A40_08870"/>
<dbReference type="Proteomes" id="UP000077405">
    <property type="component" value="Chromosome"/>
</dbReference>
<reference evidence="1 2" key="1">
    <citation type="journal article" date="2013" name="Int. J. Syst. Evol. Microbiol.">
        <title>Azospirillum humicireducens sp. nov., a nitrogen-fixing bacterium isolated from a microbial fuel cell.</title>
        <authorList>
            <person name="Zhou S."/>
            <person name="Han L."/>
            <person name="Wang Y."/>
            <person name="Yang G."/>
            <person name="Zhuang L."/>
            <person name="Hu P."/>
        </authorList>
    </citation>
    <scope>NUCLEOTIDE SEQUENCE [LARGE SCALE GENOMIC DNA]</scope>
    <source>
        <strain evidence="1 2">SgZ-5</strain>
    </source>
</reference>
<dbReference type="OrthoDB" id="9783791at2"/>
<dbReference type="PANTHER" id="PTHR43179">
    <property type="entry name" value="RHAMNOSYLTRANSFERASE WBBL"/>
    <property type="match status" value="1"/>
</dbReference>
<keyword evidence="2" id="KW-1185">Reference proteome</keyword>
<protein>
    <submittedName>
        <fullName evidence="1">Glycosyltransferase family 2 protein</fullName>
    </submittedName>
</protein>
<dbReference type="SUPFAM" id="SSF53448">
    <property type="entry name" value="Nucleotide-diphospho-sugar transferases"/>
    <property type="match status" value="1"/>
</dbReference>
<dbReference type="Pfam" id="PF13641">
    <property type="entry name" value="Glyco_tranf_2_3"/>
    <property type="match status" value="1"/>
</dbReference>
<dbReference type="Gene3D" id="3.90.550.10">
    <property type="entry name" value="Spore Coat Polysaccharide Biosynthesis Protein SpsA, Chain A"/>
    <property type="match status" value="1"/>
</dbReference>
<evidence type="ECO:0000313" key="1">
    <source>
        <dbReference type="EMBL" id="ANC92009.1"/>
    </source>
</evidence>